<keyword evidence="2" id="KW-1185">Reference proteome</keyword>
<dbReference type="EMBL" id="JAYWLC010000001">
    <property type="protein sequence ID" value="MER5170434.1"/>
    <property type="molecule type" value="Genomic_DNA"/>
</dbReference>
<dbReference type="GO" id="GO:0032259">
    <property type="term" value="P:methylation"/>
    <property type="evidence" value="ECO:0007669"/>
    <property type="project" value="UniProtKB-KW"/>
</dbReference>
<dbReference type="GO" id="GO:0008168">
    <property type="term" value="F:methyltransferase activity"/>
    <property type="evidence" value="ECO:0007669"/>
    <property type="project" value="UniProtKB-KW"/>
</dbReference>
<dbReference type="Gene3D" id="3.40.50.150">
    <property type="entry name" value="Vaccinia Virus protein VP39"/>
    <property type="match status" value="1"/>
</dbReference>
<dbReference type="RefSeq" id="WP_350934328.1">
    <property type="nucleotide sequence ID" value="NZ_JAYWLC010000001.1"/>
</dbReference>
<sequence>MGFFDFLPEIDRYSEDPGTVARMNAHHRMVIKPLEAEIAGKRVLDLAAHDGRWAYAFAAAGAEEVVGIEGRQPLIDRFAEFPREHLKKKVTLKCGDIFAGMQAEIDAGQRYDVVGVLGILYHVMDHMRLFDLVRQLGPKLVVVDSEFLDRPGAVIALQRERTHKDLNAIAQFAGQEVTAIGIPSRKAMDLIAEVQGFDIEWVDWAELPEGQRDFVGDYYRAGEKRRYTCLLRPKDL</sequence>
<evidence type="ECO:0000313" key="2">
    <source>
        <dbReference type="Proteomes" id="UP001438953"/>
    </source>
</evidence>
<evidence type="ECO:0000313" key="1">
    <source>
        <dbReference type="EMBL" id="MER5170434.1"/>
    </source>
</evidence>
<name>A0ABV1SC14_9RHOB</name>
<dbReference type="SUPFAM" id="SSF53335">
    <property type="entry name" value="S-adenosyl-L-methionine-dependent methyltransferases"/>
    <property type="match status" value="1"/>
</dbReference>
<dbReference type="CDD" id="cd02440">
    <property type="entry name" value="AdoMet_MTases"/>
    <property type="match status" value="1"/>
</dbReference>
<dbReference type="InterPro" id="IPR029063">
    <property type="entry name" value="SAM-dependent_MTases_sf"/>
</dbReference>
<keyword evidence="1" id="KW-0808">Transferase</keyword>
<accession>A0ABV1SC14</accession>
<proteinExistence type="predicted"/>
<comment type="caution">
    <text evidence="1">The sequence shown here is derived from an EMBL/GenBank/DDBJ whole genome shotgun (WGS) entry which is preliminary data.</text>
</comment>
<gene>
    <name evidence="1" type="ORF">VSX56_01490</name>
</gene>
<dbReference type="EC" id="2.1.1.-" evidence="1"/>
<reference evidence="1 2" key="1">
    <citation type="submission" date="2024-06" db="EMBL/GenBank/DDBJ databases">
        <title>Thioclava kandeliae sp. nov. from a rhizosphere soil sample of Kandelia candel in a mangrove.</title>
        <authorList>
            <person name="Mu T."/>
        </authorList>
    </citation>
    <scope>NUCLEOTIDE SEQUENCE [LARGE SCALE GENOMIC DNA]</scope>
    <source>
        <strain evidence="1 2">CPCC 100088</strain>
    </source>
</reference>
<organism evidence="1 2">
    <name type="scientific">Thioclava kandeliae</name>
    <dbReference type="NCBI Taxonomy" id="3070818"/>
    <lineage>
        <taxon>Bacteria</taxon>
        <taxon>Pseudomonadati</taxon>
        <taxon>Pseudomonadota</taxon>
        <taxon>Alphaproteobacteria</taxon>
        <taxon>Rhodobacterales</taxon>
        <taxon>Paracoccaceae</taxon>
        <taxon>Thioclava</taxon>
    </lineage>
</organism>
<protein>
    <submittedName>
        <fullName evidence="1">Class I SAM-dependent methyltransferase</fullName>
        <ecNumber evidence="1">2.1.1.-</ecNumber>
    </submittedName>
</protein>
<keyword evidence="1" id="KW-0489">Methyltransferase</keyword>
<dbReference type="Proteomes" id="UP001438953">
    <property type="component" value="Unassembled WGS sequence"/>
</dbReference>